<sequence length="117" mass="14262">QWCIKDRIENIKQVYRDQVGRIFVIEFKYILIILNSTPLYRRLIVGRCIIVGDFNIKCSRLDVRKGGSIRWEKSRVMLMEVIRDKGLLDVWRYENREKRVHKEEKMMMKEEEAEKKN</sequence>
<accession>A0A672R400</accession>
<organism evidence="1 2">
    <name type="scientific">Sinocyclocheilus grahami</name>
    <name type="common">Dianchi golden-line fish</name>
    <name type="synonym">Barbus grahami</name>
    <dbReference type="NCBI Taxonomy" id="75366"/>
    <lineage>
        <taxon>Eukaryota</taxon>
        <taxon>Metazoa</taxon>
        <taxon>Chordata</taxon>
        <taxon>Craniata</taxon>
        <taxon>Vertebrata</taxon>
        <taxon>Euteleostomi</taxon>
        <taxon>Actinopterygii</taxon>
        <taxon>Neopterygii</taxon>
        <taxon>Teleostei</taxon>
        <taxon>Ostariophysi</taxon>
        <taxon>Cypriniformes</taxon>
        <taxon>Cyprinidae</taxon>
        <taxon>Cyprininae</taxon>
        <taxon>Sinocyclocheilus</taxon>
    </lineage>
</organism>
<evidence type="ECO:0008006" key="3">
    <source>
        <dbReference type="Google" id="ProtNLM"/>
    </source>
</evidence>
<evidence type="ECO:0000313" key="1">
    <source>
        <dbReference type="Ensembl" id="ENSSGRP00000083584.1"/>
    </source>
</evidence>
<name>A0A672R400_SINGR</name>
<reference evidence="1" key="2">
    <citation type="submission" date="2025-09" db="UniProtKB">
        <authorList>
            <consortium name="Ensembl"/>
        </authorList>
    </citation>
    <scope>IDENTIFICATION</scope>
</reference>
<dbReference type="Gene3D" id="3.60.10.10">
    <property type="entry name" value="Endonuclease/exonuclease/phosphatase"/>
    <property type="match status" value="1"/>
</dbReference>
<dbReference type="Ensembl" id="ENSSGRT00000089020.1">
    <property type="protein sequence ID" value="ENSSGRP00000083584.1"/>
    <property type="gene ID" value="ENSSGRG00000042215.1"/>
</dbReference>
<dbReference type="SUPFAM" id="SSF56219">
    <property type="entry name" value="DNase I-like"/>
    <property type="match status" value="1"/>
</dbReference>
<evidence type="ECO:0000313" key="2">
    <source>
        <dbReference type="Proteomes" id="UP000472262"/>
    </source>
</evidence>
<protein>
    <recommendedName>
        <fullName evidence="3">Endonuclease/exonuclease/phosphatase domain-containing protein</fullName>
    </recommendedName>
</protein>
<dbReference type="AlphaFoldDB" id="A0A672R400"/>
<proteinExistence type="predicted"/>
<keyword evidence="2" id="KW-1185">Reference proteome</keyword>
<dbReference type="InParanoid" id="A0A672R400"/>
<dbReference type="Proteomes" id="UP000472262">
    <property type="component" value="Unassembled WGS sequence"/>
</dbReference>
<dbReference type="InterPro" id="IPR036691">
    <property type="entry name" value="Endo/exonu/phosph_ase_sf"/>
</dbReference>
<reference evidence="1" key="1">
    <citation type="submission" date="2025-08" db="UniProtKB">
        <authorList>
            <consortium name="Ensembl"/>
        </authorList>
    </citation>
    <scope>IDENTIFICATION</scope>
</reference>